<dbReference type="Proteomes" id="UP000676967">
    <property type="component" value="Chromosome"/>
</dbReference>
<keyword evidence="4 5" id="KW-0472">Membrane</keyword>
<name>A0ABN6CM81_9ACTN</name>
<feature type="transmembrane region" description="Helical" evidence="5">
    <location>
        <begin position="87"/>
        <end position="106"/>
    </location>
</feature>
<dbReference type="Pfam" id="PF07690">
    <property type="entry name" value="MFS_1"/>
    <property type="match status" value="1"/>
</dbReference>
<keyword evidence="2 5" id="KW-0812">Transmembrane</keyword>
<feature type="transmembrane region" description="Helical" evidence="5">
    <location>
        <begin position="176"/>
        <end position="194"/>
    </location>
</feature>
<evidence type="ECO:0000256" key="1">
    <source>
        <dbReference type="ARBA" id="ARBA00004651"/>
    </source>
</evidence>
<feature type="transmembrane region" description="Helical" evidence="5">
    <location>
        <begin position="329"/>
        <end position="356"/>
    </location>
</feature>
<feature type="transmembrane region" description="Helical" evidence="5">
    <location>
        <begin position="21"/>
        <end position="47"/>
    </location>
</feature>
<protein>
    <recommendedName>
        <fullName evidence="6">Major facilitator superfamily (MFS) profile domain-containing protein</fullName>
    </recommendedName>
</protein>
<dbReference type="Gene3D" id="1.20.1250.20">
    <property type="entry name" value="MFS general substrate transporter like domains"/>
    <property type="match status" value="1"/>
</dbReference>
<feature type="domain" description="Major facilitator superfamily (MFS) profile" evidence="6">
    <location>
        <begin position="1"/>
        <end position="386"/>
    </location>
</feature>
<feature type="transmembrane region" description="Helical" evidence="5">
    <location>
        <begin position="248"/>
        <end position="268"/>
    </location>
</feature>
<dbReference type="EMBL" id="AP023356">
    <property type="protein sequence ID" value="BCJ46170.1"/>
    <property type="molecule type" value="Genomic_DNA"/>
</dbReference>
<evidence type="ECO:0000256" key="5">
    <source>
        <dbReference type="SAM" id="Phobius"/>
    </source>
</evidence>
<reference evidence="7 8" key="1">
    <citation type="submission" date="2020-08" db="EMBL/GenBank/DDBJ databases">
        <title>Whole genome shotgun sequence of Actinoplanes ianthinogenes NBRC 13996.</title>
        <authorList>
            <person name="Komaki H."/>
            <person name="Tamura T."/>
        </authorList>
    </citation>
    <scope>NUCLEOTIDE SEQUENCE [LARGE SCALE GENOMIC DNA]</scope>
    <source>
        <strain evidence="7 8">NBRC 13996</strain>
    </source>
</reference>
<dbReference type="InterPro" id="IPR011701">
    <property type="entry name" value="MFS"/>
</dbReference>
<feature type="transmembrane region" description="Helical" evidence="5">
    <location>
        <begin position="143"/>
        <end position="164"/>
    </location>
</feature>
<dbReference type="InterPro" id="IPR020846">
    <property type="entry name" value="MFS_dom"/>
</dbReference>
<feature type="transmembrane region" description="Helical" evidence="5">
    <location>
        <begin position="275"/>
        <end position="293"/>
    </location>
</feature>
<sequence>MTASQTSPVAAPAGPAPDAPIAAFCVFLAAAATLATGQLFGFLAFVPQLTERFGSAVKLGLPLFAAGYAVGMILLGSLAGRLGARRVLVVSLAAGGVLSLVTSLAPHVSVLLGLRFAEGLVLGGFPPAAFVASVQRVPQQKILFPNSAMVFGLLGSAGAAGLAARGLAATVGWRGGLVVFGLLLLVVAGVAAVQRGIAPGRPSPVHPYRLVGVELAGPEVLFSAACGMVTMATFVTTNGAAQKGPHPIAALLIVLGAVLTLLALAKLIVRRPADLRRIVGLVLTLAGAAVLHLSEDQVLVALALATVGATLTVPASIQQVVGNARKAIPVAVASFTCSLFVGGALAGLAVTGLVAIEPSTVTAVLLAGLALAGVGGVIRSAQSRRR</sequence>
<evidence type="ECO:0000256" key="4">
    <source>
        <dbReference type="ARBA" id="ARBA00023136"/>
    </source>
</evidence>
<dbReference type="RefSeq" id="WP_189332998.1">
    <property type="nucleotide sequence ID" value="NZ_AP023356.1"/>
</dbReference>
<organism evidence="7 8">
    <name type="scientific">Actinoplanes ianthinogenes</name>
    <dbReference type="NCBI Taxonomy" id="122358"/>
    <lineage>
        <taxon>Bacteria</taxon>
        <taxon>Bacillati</taxon>
        <taxon>Actinomycetota</taxon>
        <taxon>Actinomycetes</taxon>
        <taxon>Micromonosporales</taxon>
        <taxon>Micromonosporaceae</taxon>
        <taxon>Actinoplanes</taxon>
    </lineage>
</organism>
<dbReference type="SUPFAM" id="SSF103473">
    <property type="entry name" value="MFS general substrate transporter"/>
    <property type="match status" value="1"/>
</dbReference>
<comment type="subcellular location">
    <subcellularLocation>
        <location evidence="1">Cell membrane</location>
        <topology evidence="1">Multi-pass membrane protein</topology>
    </subcellularLocation>
</comment>
<accession>A0ABN6CM81</accession>
<dbReference type="PROSITE" id="PS50850">
    <property type="entry name" value="MFS"/>
    <property type="match status" value="1"/>
</dbReference>
<evidence type="ECO:0000313" key="8">
    <source>
        <dbReference type="Proteomes" id="UP000676967"/>
    </source>
</evidence>
<evidence type="ECO:0000313" key="7">
    <source>
        <dbReference type="EMBL" id="BCJ46170.1"/>
    </source>
</evidence>
<feature type="transmembrane region" description="Helical" evidence="5">
    <location>
        <begin position="362"/>
        <end position="381"/>
    </location>
</feature>
<evidence type="ECO:0000256" key="3">
    <source>
        <dbReference type="ARBA" id="ARBA00022989"/>
    </source>
</evidence>
<proteinExistence type="predicted"/>
<feature type="transmembrane region" description="Helical" evidence="5">
    <location>
        <begin position="59"/>
        <end position="80"/>
    </location>
</feature>
<keyword evidence="8" id="KW-1185">Reference proteome</keyword>
<evidence type="ECO:0000256" key="2">
    <source>
        <dbReference type="ARBA" id="ARBA00022692"/>
    </source>
</evidence>
<keyword evidence="3 5" id="KW-1133">Transmembrane helix</keyword>
<gene>
    <name evidence="7" type="ORF">Aiant_68270</name>
</gene>
<feature type="transmembrane region" description="Helical" evidence="5">
    <location>
        <begin position="299"/>
        <end position="317"/>
    </location>
</feature>
<evidence type="ECO:0000259" key="6">
    <source>
        <dbReference type="PROSITE" id="PS50850"/>
    </source>
</evidence>
<dbReference type="InterPro" id="IPR036259">
    <property type="entry name" value="MFS_trans_sf"/>
</dbReference>